<dbReference type="InterPro" id="IPR003489">
    <property type="entry name" value="RHF/RaiA"/>
</dbReference>
<dbReference type="InterPro" id="IPR036567">
    <property type="entry name" value="RHF-like"/>
</dbReference>
<dbReference type="PANTHER" id="PTHR33231:SF1">
    <property type="entry name" value="30S RIBOSOMAL PROTEIN"/>
    <property type="match status" value="1"/>
</dbReference>
<dbReference type="GO" id="GO:0022627">
    <property type="term" value="C:cytosolic small ribosomal subunit"/>
    <property type="evidence" value="ECO:0007669"/>
    <property type="project" value="TreeGrafter"/>
</dbReference>
<evidence type="ECO:0000313" key="3">
    <source>
        <dbReference type="EMBL" id="OGC06101.1"/>
    </source>
</evidence>
<evidence type="ECO:0000256" key="2">
    <source>
        <dbReference type="SAM" id="MobiDB-lite"/>
    </source>
</evidence>
<reference evidence="3 4" key="1">
    <citation type="journal article" date="2016" name="Nat. Commun.">
        <title>Thousands of microbial genomes shed light on interconnected biogeochemical processes in an aquifer system.</title>
        <authorList>
            <person name="Anantharaman K."/>
            <person name="Brown C.T."/>
            <person name="Hug L.A."/>
            <person name="Sharon I."/>
            <person name="Castelle C.J."/>
            <person name="Probst A.J."/>
            <person name="Thomas B.C."/>
            <person name="Singh A."/>
            <person name="Wilkins M.J."/>
            <person name="Karaoz U."/>
            <person name="Brodie E.L."/>
            <person name="Williams K.H."/>
            <person name="Hubbard S.S."/>
            <person name="Banfield J.F."/>
        </authorList>
    </citation>
    <scope>NUCLEOTIDE SEQUENCE [LARGE SCALE GENOMIC DNA]</scope>
</reference>
<comment type="caution">
    <text evidence="3">The sequence shown here is derived from an EMBL/GenBank/DDBJ whole genome shotgun (WGS) entry which is preliminary data.</text>
</comment>
<dbReference type="PANTHER" id="PTHR33231">
    <property type="entry name" value="30S RIBOSOMAL PROTEIN"/>
    <property type="match status" value="1"/>
</dbReference>
<keyword evidence="1" id="KW-0810">Translation regulation</keyword>
<dbReference type="CDD" id="cd00552">
    <property type="entry name" value="RaiA"/>
    <property type="match status" value="1"/>
</dbReference>
<dbReference type="NCBIfam" id="TIGR00741">
    <property type="entry name" value="yfiA"/>
    <property type="match status" value="1"/>
</dbReference>
<dbReference type="GO" id="GO:0045900">
    <property type="term" value="P:negative regulation of translational elongation"/>
    <property type="evidence" value="ECO:0007669"/>
    <property type="project" value="TreeGrafter"/>
</dbReference>
<dbReference type="InterPro" id="IPR050574">
    <property type="entry name" value="HPF/YfiA_ribosome-assoc"/>
</dbReference>
<name>A0A1F4RD39_UNCSA</name>
<feature type="region of interest" description="Disordered" evidence="2">
    <location>
        <begin position="91"/>
        <end position="116"/>
    </location>
</feature>
<dbReference type="SUPFAM" id="SSF69754">
    <property type="entry name" value="Ribosome binding protein Y (YfiA homologue)"/>
    <property type="match status" value="1"/>
</dbReference>
<protein>
    <submittedName>
        <fullName evidence="3">Ribosomal subunit interface protein</fullName>
    </submittedName>
</protein>
<dbReference type="AlphaFoldDB" id="A0A1F4RD39"/>
<sequence length="116" mass="13556">MQITITGRGIDITPPLRDYAQEKVGKLEEFYHNIQKVEVVLEARDIDDAERSHVAEIRAWLDSLKMIQATEGARDMYAAIDLVVEEAKRQVQRHKSKHVEEQRREARKTKREFNAI</sequence>
<dbReference type="GO" id="GO:0043024">
    <property type="term" value="F:ribosomal small subunit binding"/>
    <property type="evidence" value="ECO:0007669"/>
    <property type="project" value="TreeGrafter"/>
</dbReference>
<proteinExistence type="predicted"/>
<gene>
    <name evidence="3" type="ORF">A3H38_01340</name>
</gene>
<evidence type="ECO:0000313" key="4">
    <source>
        <dbReference type="Proteomes" id="UP000176938"/>
    </source>
</evidence>
<dbReference type="Proteomes" id="UP000176938">
    <property type="component" value="Unassembled WGS sequence"/>
</dbReference>
<accession>A0A1F4RD39</accession>
<organism evidence="3 4">
    <name type="scientific">candidate division WOR-1 bacterium RIFCSPLOWO2_02_FULL_46_20</name>
    <dbReference type="NCBI Taxonomy" id="1802567"/>
    <lineage>
        <taxon>Bacteria</taxon>
        <taxon>Bacillati</taxon>
        <taxon>Saganbacteria</taxon>
    </lineage>
</organism>
<dbReference type="EMBL" id="METP01000028">
    <property type="protein sequence ID" value="OGC06101.1"/>
    <property type="molecule type" value="Genomic_DNA"/>
</dbReference>
<dbReference type="Gene3D" id="3.30.160.100">
    <property type="entry name" value="Ribosome hibernation promotion factor-like"/>
    <property type="match status" value="1"/>
</dbReference>
<dbReference type="Pfam" id="PF02482">
    <property type="entry name" value="Ribosomal_S30AE"/>
    <property type="match status" value="1"/>
</dbReference>
<evidence type="ECO:0000256" key="1">
    <source>
        <dbReference type="ARBA" id="ARBA00022845"/>
    </source>
</evidence>